<keyword evidence="1" id="KW-0812">Transmembrane</keyword>
<keyword evidence="1" id="KW-1133">Transmembrane helix</keyword>
<feature type="transmembrane region" description="Helical" evidence="1">
    <location>
        <begin position="559"/>
        <end position="584"/>
    </location>
</feature>
<dbReference type="EMBL" id="AAKL01000073">
    <property type="protein sequence ID" value="EAP70965.1"/>
    <property type="molecule type" value="Genomic_DNA"/>
</dbReference>
<evidence type="ECO:0000313" key="3">
    <source>
        <dbReference type="EMBL" id="EAP70965.1"/>
    </source>
</evidence>
<dbReference type="InterPro" id="IPR031617">
    <property type="entry name" value="PelG"/>
</dbReference>
<dbReference type="InterPro" id="IPR022622">
    <property type="entry name" value="DUF3492"/>
</dbReference>
<name>A0AB33V815_RALSU</name>
<feature type="transmembrane region" description="Helical" evidence="1">
    <location>
        <begin position="663"/>
        <end position="686"/>
    </location>
</feature>
<keyword evidence="3" id="KW-0808">Transferase</keyword>
<dbReference type="PANTHER" id="PTHR12526:SF608">
    <property type="entry name" value="PELF"/>
    <property type="match status" value="1"/>
</dbReference>
<dbReference type="Proteomes" id="UP000005933">
    <property type="component" value="Unassembled WGS sequence"/>
</dbReference>
<protein>
    <submittedName>
        <fullName evidence="3">Glycosyl transferases group 1</fullName>
    </submittedName>
</protein>
<sequence>MTDEFPRAESADVALLLEGTFPYVSGGVSSWVNQMIRAFPDIRFALVFIGSRREDYGKPAYALPDNVVHVECHYLYDFPAPPLVQASGGDTQAFERSRRLHDALRNPASHGETAELIRASIADLRDDGPLAEEQFLYSHRAWEMMTDSYRSYCTDPSFTDYFWTVRIMHKPLWMLVRIAENLIPVKVFHTISTGYAGFLGALLRYRWGRPLLVSEHGIYTKERKIDLFQSQWIRDNRSIFEKDISQISYFRDLWVRFFETIGRVCYDAAEDIISLYEGNRLRQVIDGAPAQKTRNIPNGINLPRLAALRDKRAATVPHVMCLIGRVVPIKDVKTFIRAMLTITREMPDAEGWIAGPEDEDPDYAQECHSLAESLGLGERIKFLGFQKIDDVLPKVGVLVLSSISEALPLVVLEGFAAGVPSVTTDVGSCRQLLFGLDGEDAALGAAGAVVRIADPAALAAEVLNLLRDESRWYAAQATGIARVERYYTQEMMVGSYRELYERLRAQPDMPTEHGAPRRRRGVPASAGSALMAGIGFELRKMLRRDSLLGLLRAYTYAGIISSGPWILSIVGILLIGILSLPFVIPGVLITQFQVSVTYMIAVSLIVTGPLQLALTRFTSDRLFEKRADLVLPNYHSVSFVITLGAAWLGSIVVLFVFPQQSAVYRVLMLAGFVVMCNIWIAVIFLSGMKQYKAIVWTFLVGYTMTVLLALLFNRLGLEGLLLGFVMGQLCLLIGTVALIYRNFTGRRFVSFEVFNPRYAYPSLMLIGLFYNLGIWLDKFMFWYAPGTGQQVIGPLNASVIYDIPVFLAYLGIIPGMAVFLVRIETDFVEYYDAFYNAVRGGASLEHIEDMRNTMVQTIRAGLYEIVKVQAMAALLLFALGTALLRVLHISELYLPLLYVDTLAASLQVVFLGVLNIFFYLDRRTVVLALTGAFVVLNGVLTWITLQLGPAWYGYGFAVSLLLVVMASLAILDRKLDRLEYETFMLQ</sequence>
<feature type="transmembrane region" description="Helical" evidence="1">
    <location>
        <begin position="760"/>
        <end position="783"/>
    </location>
</feature>
<evidence type="ECO:0000259" key="2">
    <source>
        <dbReference type="Pfam" id="PF11997"/>
    </source>
</evidence>
<organism evidence="3 4">
    <name type="scientific">Ralstonia solanacearum (strain UW551)</name>
    <dbReference type="NCBI Taxonomy" id="342110"/>
    <lineage>
        <taxon>Bacteria</taxon>
        <taxon>Pseudomonadati</taxon>
        <taxon>Pseudomonadota</taxon>
        <taxon>Betaproteobacteria</taxon>
        <taxon>Burkholderiales</taxon>
        <taxon>Burkholderiaceae</taxon>
        <taxon>Ralstonia</taxon>
        <taxon>Ralstonia solanacearum species complex</taxon>
    </lineage>
</organism>
<reference evidence="3 4" key="1">
    <citation type="journal article" date="2006" name="Mol. Plant Microbe Interact.">
        <title>Identification of open reading frames unique to a select agent: Ralstonia solanacearum race 3 biovar 2.</title>
        <authorList>
            <person name="Gabriel D.W."/>
            <person name="Allen C."/>
            <person name="Schell M."/>
            <person name="Denny T.P."/>
            <person name="Greenberg J.T."/>
            <person name="Duan Y.P."/>
            <person name="Flores-Cruz Z."/>
            <person name="Huang Q."/>
            <person name="Clifford J.M."/>
            <person name="Presting G."/>
            <person name="Gonzalez E.T."/>
            <person name="Reddy J."/>
            <person name="Elphinstone J."/>
            <person name="Swanson J."/>
            <person name="Yao J."/>
            <person name="Mulholland V."/>
            <person name="Liu L."/>
            <person name="Farmerie W."/>
            <person name="Patnaikuni M."/>
            <person name="Balogh B."/>
            <person name="Norman D."/>
            <person name="Alvarez A."/>
            <person name="Castillo J.A."/>
            <person name="Jones J."/>
            <person name="Saddler G."/>
            <person name="Walunas T."/>
            <person name="Zhukov A."/>
            <person name="Mikhailova N."/>
        </authorList>
    </citation>
    <scope>NUCLEOTIDE SEQUENCE [LARGE SCALE GENOMIC DNA]</scope>
    <source>
        <strain evidence="3 4">UW551</strain>
    </source>
</reference>
<gene>
    <name evidence="3" type="ORF">RRSL_00610</name>
</gene>
<feature type="transmembrane region" description="Helical" evidence="1">
    <location>
        <begin position="896"/>
        <end position="918"/>
    </location>
</feature>
<feature type="transmembrane region" description="Helical" evidence="1">
    <location>
        <begin position="860"/>
        <end position="884"/>
    </location>
</feature>
<evidence type="ECO:0000313" key="4">
    <source>
        <dbReference type="Proteomes" id="UP000005933"/>
    </source>
</evidence>
<keyword evidence="1" id="KW-0472">Membrane</keyword>
<dbReference type="PANTHER" id="PTHR12526">
    <property type="entry name" value="GLYCOSYLTRANSFERASE"/>
    <property type="match status" value="1"/>
</dbReference>
<feature type="transmembrane region" description="Helical" evidence="1">
    <location>
        <begin position="719"/>
        <end position="740"/>
    </location>
</feature>
<feature type="domain" description="DUF3492" evidence="2">
    <location>
        <begin position="11"/>
        <end position="290"/>
    </location>
</feature>
<dbReference type="Pfam" id="PF11997">
    <property type="entry name" value="DUF3492"/>
    <property type="match status" value="1"/>
</dbReference>
<dbReference type="Gene3D" id="3.40.50.2000">
    <property type="entry name" value="Glycogen Phosphorylase B"/>
    <property type="match status" value="2"/>
</dbReference>
<feature type="transmembrane region" description="Helical" evidence="1">
    <location>
        <begin position="951"/>
        <end position="971"/>
    </location>
</feature>
<feature type="transmembrane region" description="Helical" evidence="1">
    <location>
        <begin position="803"/>
        <end position="821"/>
    </location>
</feature>
<feature type="transmembrane region" description="Helical" evidence="1">
    <location>
        <begin position="596"/>
        <end position="615"/>
    </location>
</feature>
<dbReference type="GO" id="GO:0016740">
    <property type="term" value="F:transferase activity"/>
    <property type="evidence" value="ECO:0007669"/>
    <property type="project" value="UniProtKB-KW"/>
</dbReference>
<feature type="transmembrane region" description="Helical" evidence="1">
    <location>
        <begin position="636"/>
        <end position="657"/>
    </location>
</feature>
<dbReference type="SUPFAM" id="SSF53756">
    <property type="entry name" value="UDP-Glycosyltransferase/glycogen phosphorylase"/>
    <property type="match status" value="1"/>
</dbReference>
<feature type="transmembrane region" description="Helical" evidence="1">
    <location>
        <begin position="925"/>
        <end position="945"/>
    </location>
</feature>
<comment type="caution">
    <text evidence="3">The sequence shown here is derived from an EMBL/GenBank/DDBJ whole genome shotgun (WGS) entry which is preliminary data.</text>
</comment>
<feature type="transmembrane region" description="Helical" evidence="1">
    <location>
        <begin position="521"/>
        <end position="538"/>
    </location>
</feature>
<proteinExistence type="predicted"/>
<dbReference type="NCBIfam" id="NF038011">
    <property type="entry name" value="PelF"/>
    <property type="match status" value="1"/>
</dbReference>
<dbReference type="InterPro" id="IPR047691">
    <property type="entry name" value="PelF-like"/>
</dbReference>
<feature type="transmembrane region" description="Helical" evidence="1">
    <location>
        <begin position="693"/>
        <end position="713"/>
    </location>
</feature>
<evidence type="ECO:0000256" key="1">
    <source>
        <dbReference type="SAM" id="Phobius"/>
    </source>
</evidence>
<dbReference type="CDD" id="cd03813">
    <property type="entry name" value="GT4-like"/>
    <property type="match status" value="1"/>
</dbReference>
<dbReference type="AlphaFoldDB" id="A0AB33V815"/>
<dbReference type="Pfam" id="PF16933">
    <property type="entry name" value="PelG"/>
    <property type="match status" value="1"/>
</dbReference>
<accession>A0AB33V815</accession>
<dbReference type="Pfam" id="PF13692">
    <property type="entry name" value="Glyco_trans_1_4"/>
    <property type="match status" value="1"/>
</dbReference>